<reference evidence="3" key="1">
    <citation type="submission" date="2019-11" db="EMBL/GenBank/DDBJ databases">
        <title>Leishmania tarentolae CDS.</title>
        <authorList>
            <person name="Goto Y."/>
            <person name="Yamagishi J."/>
        </authorList>
    </citation>
    <scope>NUCLEOTIDE SEQUENCE [LARGE SCALE GENOMIC DNA]</scope>
    <source>
        <strain evidence="3">Parrot Tar II</strain>
    </source>
</reference>
<feature type="domain" description="Cyclic nucleotide-binding" evidence="2">
    <location>
        <begin position="480"/>
        <end position="582"/>
    </location>
</feature>
<evidence type="ECO:0000313" key="3">
    <source>
        <dbReference type="EMBL" id="GET92350.1"/>
    </source>
</evidence>
<dbReference type="GO" id="GO:0005952">
    <property type="term" value="C:cAMP-dependent protein kinase complex"/>
    <property type="evidence" value="ECO:0007669"/>
    <property type="project" value="InterPro"/>
</dbReference>
<protein>
    <submittedName>
        <fullName evidence="3">Regulatory subunit of protein kinase a-like protein</fullName>
    </submittedName>
</protein>
<gene>
    <name evidence="3" type="ORF">LtaPh_3427400</name>
</gene>
<evidence type="ECO:0000256" key="1">
    <source>
        <dbReference type="SAM" id="MobiDB-lite"/>
    </source>
</evidence>
<comment type="caution">
    <text evidence="3">The sequence shown here is derived from an EMBL/GenBank/DDBJ whole genome shotgun (WGS) entry which is preliminary data.</text>
</comment>
<dbReference type="OrthoDB" id="417078at2759"/>
<dbReference type="AlphaFoldDB" id="A0A640KRG4"/>
<feature type="compositionally biased region" description="Basic residues" evidence="1">
    <location>
        <begin position="629"/>
        <end position="640"/>
    </location>
</feature>
<dbReference type="SUPFAM" id="SSF51206">
    <property type="entry name" value="cAMP-binding domain-like"/>
    <property type="match status" value="2"/>
</dbReference>
<feature type="region of interest" description="Disordered" evidence="1">
    <location>
        <begin position="266"/>
        <end position="299"/>
    </location>
</feature>
<accession>A0A640KRG4</accession>
<feature type="compositionally biased region" description="Polar residues" evidence="1">
    <location>
        <begin position="80"/>
        <end position="96"/>
    </location>
</feature>
<dbReference type="CDD" id="cd00038">
    <property type="entry name" value="CAP_ED"/>
    <property type="match status" value="2"/>
</dbReference>
<feature type="region of interest" description="Disordered" evidence="1">
    <location>
        <begin position="606"/>
        <end position="640"/>
    </location>
</feature>
<feature type="compositionally biased region" description="Polar residues" evidence="1">
    <location>
        <begin position="169"/>
        <end position="182"/>
    </location>
</feature>
<dbReference type="GO" id="GO:0004862">
    <property type="term" value="F:cAMP-dependent protein kinase inhibitor activity"/>
    <property type="evidence" value="ECO:0007669"/>
    <property type="project" value="TreeGrafter"/>
</dbReference>
<feature type="compositionally biased region" description="Low complexity" evidence="1">
    <location>
        <begin position="107"/>
        <end position="134"/>
    </location>
</feature>
<dbReference type="InterPro" id="IPR050503">
    <property type="entry name" value="cAMP-dep_PK_reg_su-like"/>
</dbReference>
<dbReference type="InterPro" id="IPR018490">
    <property type="entry name" value="cNMP-bd_dom_sf"/>
</dbReference>
<dbReference type="Gene3D" id="2.60.120.10">
    <property type="entry name" value="Jelly Rolls"/>
    <property type="match status" value="2"/>
</dbReference>
<dbReference type="Proteomes" id="UP000419144">
    <property type="component" value="Unassembled WGS sequence"/>
</dbReference>
<name>A0A640KRG4_LEITA</name>
<dbReference type="InterPro" id="IPR014710">
    <property type="entry name" value="RmlC-like_jellyroll"/>
</dbReference>
<dbReference type="GO" id="GO:0030552">
    <property type="term" value="F:cAMP binding"/>
    <property type="evidence" value="ECO:0007669"/>
    <property type="project" value="TreeGrafter"/>
</dbReference>
<keyword evidence="4" id="KW-1185">Reference proteome</keyword>
<dbReference type="GO" id="GO:0034236">
    <property type="term" value="F:protein kinase A catalytic subunit binding"/>
    <property type="evidence" value="ECO:0007669"/>
    <property type="project" value="TreeGrafter"/>
</dbReference>
<dbReference type="PANTHER" id="PTHR11635">
    <property type="entry name" value="CAMP-DEPENDENT PROTEIN KINASE REGULATORY CHAIN"/>
    <property type="match status" value="1"/>
</dbReference>
<feature type="compositionally biased region" description="Basic residues" evidence="1">
    <location>
        <begin position="63"/>
        <end position="72"/>
    </location>
</feature>
<dbReference type="Pfam" id="PF00027">
    <property type="entry name" value="cNMP_binding"/>
    <property type="match status" value="1"/>
</dbReference>
<organism evidence="3 4">
    <name type="scientific">Leishmania tarentolae</name>
    <name type="common">Sauroleishmania tarentolae</name>
    <dbReference type="NCBI Taxonomy" id="5689"/>
    <lineage>
        <taxon>Eukaryota</taxon>
        <taxon>Discoba</taxon>
        <taxon>Euglenozoa</taxon>
        <taxon>Kinetoplastea</taxon>
        <taxon>Metakinetoplastina</taxon>
        <taxon>Trypanosomatida</taxon>
        <taxon>Trypanosomatidae</taxon>
        <taxon>Leishmaniinae</taxon>
        <taxon>Leishmania</taxon>
        <taxon>lizard Leishmania</taxon>
    </lineage>
</organism>
<feature type="region of interest" description="Disordered" evidence="1">
    <location>
        <begin position="161"/>
        <end position="237"/>
    </location>
</feature>
<proteinExistence type="predicted"/>
<feature type="domain" description="Cyclic nucleotide-binding" evidence="2">
    <location>
        <begin position="358"/>
        <end position="477"/>
    </location>
</feature>
<dbReference type="PROSITE" id="PS50042">
    <property type="entry name" value="CNMP_BINDING_3"/>
    <property type="match status" value="2"/>
</dbReference>
<dbReference type="SMART" id="SM00100">
    <property type="entry name" value="cNMP"/>
    <property type="match status" value="2"/>
</dbReference>
<sequence>MSSFDKHVMELVSRMGDDVTKRIRETILLKIRDSLDDYERLRDSAEAQACKKAVTPQKTKGGERRRRTKRKANSLPRPPSVSNNGAESSAKGSTSNRKTHKRKPTAKKSNINSAASSSQPAGTAAASTAAAKTSAHPHVRPVQLKDIDFLFRGEVAAQLRDLKKKPDDTSSSPGFKQGSVGSNGVREKSPMCAVSAATPSEGAESDVKNKKSRTATPQKRMSPPPLDHTAMKASDPENSPFPCADTTLPLPLSATNSYQETFKTFKFGRQEVDSENDSKTERGSQDGDMGRRDTEEDEFIDDYEDMRRRTLQMHRTSRGAISDSSLDIDEARIASFPATPKSQEKMKTISRVLVRHFLFSTLDDSDIAKFASIMDVEQFEAGTQILEKGHMNDTFFIVLDGEAETTVLNENGVQVVVPLVRGSTFGDLGLMYEISNDAAVVARSVVQCASLERRTYKMITSRAMEDKRRRYVDFLSSLPVFASVPLRQLENVAERLKEDSYVEGQKLITAGVPNHWLHIVMEGSLSVMVPDEESGAMKEVRALHRGDFAGHIEFLYHHVAVANVMAASAVVKTAKLSRSSFEFFPAEARERMIQAVEGGETYATYRKRMDSGTRPPLDKTLPFDAPPSHLRHSLQQHKSA</sequence>
<evidence type="ECO:0000259" key="2">
    <source>
        <dbReference type="PROSITE" id="PS50042"/>
    </source>
</evidence>
<dbReference type="PANTHER" id="PTHR11635:SF152">
    <property type="entry name" value="CAMP-DEPENDENT PROTEIN KINASE TYPE I REGULATORY SUBUNIT-RELATED"/>
    <property type="match status" value="1"/>
</dbReference>
<dbReference type="EMBL" id="BLBS01000054">
    <property type="protein sequence ID" value="GET92350.1"/>
    <property type="molecule type" value="Genomic_DNA"/>
</dbReference>
<evidence type="ECO:0000313" key="4">
    <source>
        <dbReference type="Proteomes" id="UP000419144"/>
    </source>
</evidence>
<dbReference type="GO" id="GO:0005829">
    <property type="term" value="C:cytosol"/>
    <property type="evidence" value="ECO:0007669"/>
    <property type="project" value="TreeGrafter"/>
</dbReference>
<dbReference type="VEuPathDB" id="TriTrypDB:LtaPh_3427400"/>
<feature type="compositionally biased region" description="Basic and acidic residues" evidence="1">
    <location>
        <begin position="268"/>
        <end position="294"/>
    </location>
</feature>
<feature type="region of interest" description="Disordered" evidence="1">
    <location>
        <begin position="44"/>
        <end position="138"/>
    </location>
</feature>
<dbReference type="InterPro" id="IPR000595">
    <property type="entry name" value="cNMP-bd_dom"/>
</dbReference>
<feature type="compositionally biased region" description="Basic residues" evidence="1">
    <location>
        <begin position="97"/>
        <end position="106"/>
    </location>
</feature>